<accession>A0ACC6UZA8</accession>
<dbReference type="EMBL" id="JZWT02000004">
    <property type="protein sequence ID" value="MFB6490023.1"/>
    <property type="molecule type" value="Genomic_DNA"/>
</dbReference>
<sequence>MRVAIRAPLGCEAAAALRPDDVDLPEGMSIKHICSGGRYEAVIEYEGDILTLKNTVDDVLRCLKIVDQLKYLNPSR</sequence>
<reference evidence="1" key="1">
    <citation type="submission" date="2024-07" db="EMBL/GenBank/DDBJ databases">
        <title>Metagenome and Metagenome-Assembled Genomes of Archaea from a hot spring from the geothermal field of Los Azufres, Mexico.</title>
        <authorList>
            <person name="Marin-Paredes R."/>
            <person name="Martinez-Romero E."/>
            <person name="Servin-Garciduenas L.E."/>
        </authorList>
    </citation>
    <scope>NUCLEOTIDE SEQUENCE</scope>
</reference>
<evidence type="ECO:0000313" key="1">
    <source>
        <dbReference type="EMBL" id="MFB6490023.1"/>
    </source>
</evidence>
<protein>
    <submittedName>
        <fullName evidence="1">KEOPS complex subunit Pcc1</fullName>
    </submittedName>
</protein>
<name>A0ACC6UZA8_9CREN</name>
<organism evidence="1 2">
    <name type="scientific">Thermoproteus sp. AZ2</name>
    <dbReference type="NCBI Taxonomy" id="1609232"/>
    <lineage>
        <taxon>Archaea</taxon>
        <taxon>Thermoproteota</taxon>
        <taxon>Thermoprotei</taxon>
        <taxon>Thermoproteales</taxon>
        <taxon>Thermoproteaceae</taxon>
        <taxon>Thermoproteus</taxon>
    </lineage>
</organism>
<proteinExistence type="predicted"/>
<gene>
    <name evidence="1" type="ORF">TU35_002045</name>
</gene>
<evidence type="ECO:0000313" key="2">
    <source>
        <dbReference type="Proteomes" id="UP000033636"/>
    </source>
</evidence>
<dbReference type="Proteomes" id="UP000033636">
    <property type="component" value="Unassembled WGS sequence"/>
</dbReference>
<comment type="caution">
    <text evidence="1">The sequence shown here is derived from an EMBL/GenBank/DDBJ whole genome shotgun (WGS) entry which is preliminary data.</text>
</comment>